<keyword evidence="3 4" id="KW-0143">Chaperone</keyword>
<dbReference type="GO" id="GO:0005524">
    <property type="term" value="F:ATP binding"/>
    <property type="evidence" value="ECO:0007669"/>
    <property type="project" value="UniProtKB-KW"/>
</dbReference>
<dbReference type="Gene3D" id="1.10.560.10">
    <property type="entry name" value="GroEL-like equatorial domain"/>
    <property type="match status" value="1"/>
</dbReference>
<organism evidence="5 7">
    <name type="scientific">Aureobasidium melanogenum</name>
    <name type="common">Aureobasidium pullulans var. melanogenum</name>
    <dbReference type="NCBI Taxonomy" id="46634"/>
    <lineage>
        <taxon>Eukaryota</taxon>
        <taxon>Fungi</taxon>
        <taxon>Dikarya</taxon>
        <taxon>Ascomycota</taxon>
        <taxon>Pezizomycotina</taxon>
        <taxon>Dothideomycetes</taxon>
        <taxon>Dothideomycetidae</taxon>
        <taxon>Dothideales</taxon>
        <taxon>Saccotheciaceae</taxon>
        <taxon>Aureobasidium</taxon>
    </lineage>
</organism>
<name>A0A9P8DUP9_AURME</name>
<accession>A0A9P8DUP9</accession>
<dbReference type="SUPFAM" id="SSF48592">
    <property type="entry name" value="GroEL equatorial domain-like"/>
    <property type="match status" value="1"/>
</dbReference>
<dbReference type="PRINTS" id="PR00304">
    <property type="entry name" value="TCOMPLEXTCP1"/>
</dbReference>
<keyword evidence="1 4" id="KW-0547">Nucleotide-binding</keyword>
<dbReference type="AlphaFoldDB" id="A0A9P8DUP9"/>
<dbReference type="PANTHER" id="PTHR11353">
    <property type="entry name" value="CHAPERONIN"/>
    <property type="match status" value="1"/>
</dbReference>
<evidence type="ECO:0000256" key="3">
    <source>
        <dbReference type="ARBA" id="ARBA00023186"/>
    </source>
</evidence>
<evidence type="ECO:0000313" key="6">
    <source>
        <dbReference type="EMBL" id="KAG9662078.1"/>
    </source>
</evidence>
<dbReference type="EMBL" id="JAHFXF010002710">
    <property type="protein sequence ID" value="KAG9655179.1"/>
    <property type="molecule type" value="Genomic_DNA"/>
</dbReference>
<proteinExistence type="inferred from homology"/>
<evidence type="ECO:0000256" key="2">
    <source>
        <dbReference type="ARBA" id="ARBA00022840"/>
    </source>
</evidence>
<evidence type="ECO:0000256" key="4">
    <source>
        <dbReference type="RuleBase" id="RU004187"/>
    </source>
</evidence>
<evidence type="ECO:0000256" key="1">
    <source>
        <dbReference type="ARBA" id="ARBA00022741"/>
    </source>
</evidence>
<sequence>MSAAQLLNPKAESRRRGEALSVNIAAGEGLQGVLASNLGPSGTLKMLVDGAGGIKLTKDGSVLLREMQIQNPT</sequence>
<dbReference type="Pfam" id="PF00118">
    <property type="entry name" value="Cpn60_TCP1"/>
    <property type="match status" value="1"/>
</dbReference>
<evidence type="ECO:0000313" key="7">
    <source>
        <dbReference type="Proteomes" id="UP000779574"/>
    </source>
</evidence>
<dbReference type="Proteomes" id="UP000779574">
    <property type="component" value="Unassembled WGS sequence"/>
</dbReference>
<reference evidence="5" key="2">
    <citation type="submission" date="2021-08" db="EMBL/GenBank/DDBJ databases">
        <authorList>
            <person name="Gostincar C."/>
            <person name="Sun X."/>
            <person name="Song Z."/>
            <person name="Gunde-Cimerman N."/>
        </authorList>
    </citation>
    <scope>NUCLEOTIDE SEQUENCE</scope>
    <source>
        <strain evidence="5">EXF-9911</strain>
    </source>
</reference>
<keyword evidence="2 4" id="KW-0067">ATP-binding</keyword>
<dbReference type="GO" id="GO:0140662">
    <property type="term" value="F:ATP-dependent protein folding chaperone"/>
    <property type="evidence" value="ECO:0007669"/>
    <property type="project" value="InterPro"/>
</dbReference>
<dbReference type="InterPro" id="IPR017998">
    <property type="entry name" value="Chaperone_TCP-1"/>
</dbReference>
<feature type="non-terminal residue" evidence="5">
    <location>
        <position position="1"/>
    </location>
</feature>
<protein>
    <submittedName>
        <fullName evidence="5">Uncharacterized protein</fullName>
    </submittedName>
</protein>
<dbReference type="EMBL" id="JAHFXF010001879">
    <property type="protein sequence ID" value="KAG9662078.1"/>
    <property type="molecule type" value="Genomic_DNA"/>
</dbReference>
<comment type="caution">
    <text evidence="5">The sequence shown here is derived from an EMBL/GenBank/DDBJ whole genome shotgun (WGS) entry which is preliminary data.</text>
</comment>
<comment type="similarity">
    <text evidence="4">Belongs to the TCP-1 chaperonin family.</text>
</comment>
<dbReference type="InterPro" id="IPR027413">
    <property type="entry name" value="GROEL-like_equatorial_sf"/>
</dbReference>
<gene>
    <name evidence="6" type="ORF">KCU76_g19199</name>
    <name evidence="5" type="ORF">KCU76_g20336</name>
</gene>
<dbReference type="InterPro" id="IPR002423">
    <property type="entry name" value="Cpn60/GroEL/TCP-1"/>
</dbReference>
<reference evidence="5" key="1">
    <citation type="journal article" date="2021" name="J Fungi (Basel)">
        <title>Virulence traits and population genomics of the black yeast Aureobasidium melanogenum.</title>
        <authorList>
            <person name="Cernosa A."/>
            <person name="Sun X."/>
            <person name="Gostincar C."/>
            <person name="Fang C."/>
            <person name="Gunde-Cimerman N."/>
            <person name="Song Z."/>
        </authorList>
    </citation>
    <scope>NUCLEOTIDE SEQUENCE</scope>
    <source>
        <strain evidence="5">EXF-9911</strain>
    </source>
</reference>
<evidence type="ECO:0000313" key="5">
    <source>
        <dbReference type="EMBL" id="KAG9655179.1"/>
    </source>
</evidence>